<reference evidence="2" key="1">
    <citation type="journal article" date="2017" name="Nat. Ecol. Evol.">
        <title>Genome expansion and lineage-specific genetic innovations in the forest pathogenic fungi Armillaria.</title>
        <authorList>
            <person name="Sipos G."/>
            <person name="Prasanna A.N."/>
            <person name="Walter M.C."/>
            <person name="O'Connor E."/>
            <person name="Balint B."/>
            <person name="Krizsan K."/>
            <person name="Kiss B."/>
            <person name="Hess J."/>
            <person name="Varga T."/>
            <person name="Slot J."/>
            <person name="Riley R."/>
            <person name="Boka B."/>
            <person name="Rigling D."/>
            <person name="Barry K."/>
            <person name="Lee J."/>
            <person name="Mihaltcheva S."/>
            <person name="LaButti K."/>
            <person name="Lipzen A."/>
            <person name="Waldron R."/>
            <person name="Moloney N.M."/>
            <person name="Sperisen C."/>
            <person name="Kredics L."/>
            <person name="Vagvoelgyi C."/>
            <person name="Patrignani A."/>
            <person name="Fitzpatrick D."/>
            <person name="Nagy I."/>
            <person name="Doyle S."/>
            <person name="Anderson J.B."/>
            <person name="Grigoriev I.V."/>
            <person name="Gueldener U."/>
            <person name="Muensterkoetter M."/>
            <person name="Nagy L.G."/>
        </authorList>
    </citation>
    <scope>NUCLEOTIDE SEQUENCE [LARGE SCALE GENOMIC DNA]</scope>
    <source>
        <strain evidence="2">Ar21-2</strain>
    </source>
</reference>
<proteinExistence type="predicted"/>
<evidence type="ECO:0000313" key="2">
    <source>
        <dbReference type="Proteomes" id="UP000217790"/>
    </source>
</evidence>
<keyword evidence="2" id="KW-1185">Reference proteome</keyword>
<gene>
    <name evidence="1" type="ORF">ARMGADRAFT_1137439</name>
</gene>
<accession>A0A2H3CMZ8</accession>
<dbReference type="STRING" id="47427.A0A2H3CMZ8"/>
<dbReference type="InParanoid" id="A0A2H3CMZ8"/>
<sequence length="141" mass="16196">MSLKLDSGSLTPSDIRSAAWQTTLCEIEIQKEEFQQFGILADWSKETTYRTLVLAEAELVYKNNHISHSVYVTFNLDAAQLGERYAKFGHFLTAKKPNETAILWLSKFWEWLGEWKDKEVLLSMVSPFCLLPSKNGSLEFV</sequence>
<evidence type="ECO:0000313" key="1">
    <source>
        <dbReference type="EMBL" id="PBK83230.1"/>
    </source>
</evidence>
<dbReference type="Proteomes" id="UP000217790">
    <property type="component" value="Unassembled WGS sequence"/>
</dbReference>
<protein>
    <submittedName>
        <fullName evidence="1">Uncharacterized protein</fullName>
    </submittedName>
</protein>
<dbReference type="EMBL" id="KZ293708">
    <property type="protein sequence ID" value="PBK83230.1"/>
    <property type="molecule type" value="Genomic_DNA"/>
</dbReference>
<organism evidence="1 2">
    <name type="scientific">Armillaria gallica</name>
    <name type="common">Bulbous honey fungus</name>
    <name type="synonym">Armillaria bulbosa</name>
    <dbReference type="NCBI Taxonomy" id="47427"/>
    <lineage>
        <taxon>Eukaryota</taxon>
        <taxon>Fungi</taxon>
        <taxon>Dikarya</taxon>
        <taxon>Basidiomycota</taxon>
        <taxon>Agaricomycotina</taxon>
        <taxon>Agaricomycetes</taxon>
        <taxon>Agaricomycetidae</taxon>
        <taxon>Agaricales</taxon>
        <taxon>Marasmiineae</taxon>
        <taxon>Physalacriaceae</taxon>
        <taxon>Armillaria</taxon>
    </lineage>
</organism>
<name>A0A2H3CMZ8_ARMGA</name>
<dbReference type="AlphaFoldDB" id="A0A2H3CMZ8"/>
<dbReference type="OrthoDB" id="10264412at2759"/>